<proteinExistence type="predicted"/>
<keyword evidence="2" id="KW-1185">Reference proteome</keyword>
<name>A0ABW6BN81_9BACT</name>
<comment type="caution">
    <text evidence="1">The sequence shown here is derived from an EMBL/GenBank/DDBJ whole genome shotgun (WGS) entry which is preliminary data.</text>
</comment>
<protein>
    <submittedName>
        <fullName evidence="1">Uncharacterized protein</fullName>
    </submittedName>
</protein>
<reference evidence="2" key="1">
    <citation type="journal article" date="2019" name="Int. J. Syst. Evol. Microbiol.">
        <title>The Global Catalogue of Microorganisms (GCM) 10K type strain sequencing project: providing services to taxonomists for standard genome sequencing and annotation.</title>
        <authorList>
            <consortium name="The Broad Institute Genomics Platform"/>
            <consortium name="The Broad Institute Genome Sequencing Center for Infectious Disease"/>
            <person name="Wu L."/>
            <person name="Ma J."/>
        </authorList>
    </citation>
    <scope>NUCLEOTIDE SEQUENCE [LARGE SCALE GENOMIC DNA]</scope>
    <source>
        <strain evidence="2">KCTC 23984</strain>
    </source>
</reference>
<dbReference type="EMBL" id="JBHUOX010000002">
    <property type="protein sequence ID" value="MFD2999325.1"/>
    <property type="molecule type" value="Genomic_DNA"/>
</dbReference>
<dbReference type="Proteomes" id="UP001597641">
    <property type="component" value="Unassembled WGS sequence"/>
</dbReference>
<organism evidence="1 2">
    <name type="scientific">Pontibacter toksunensis</name>
    <dbReference type="NCBI Taxonomy" id="1332631"/>
    <lineage>
        <taxon>Bacteria</taxon>
        <taxon>Pseudomonadati</taxon>
        <taxon>Bacteroidota</taxon>
        <taxon>Cytophagia</taxon>
        <taxon>Cytophagales</taxon>
        <taxon>Hymenobacteraceae</taxon>
        <taxon>Pontibacter</taxon>
    </lineage>
</organism>
<dbReference type="RefSeq" id="WP_377480723.1">
    <property type="nucleotide sequence ID" value="NZ_JBHUOX010000002.1"/>
</dbReference>
<evidence type="ECO:0000313" key="1">
    <source>
        <dbReference type="EMBL" id="MFD2999325.1"/>
    </source>
</evidence>
<accession>A0ABW6BN81</accession>
<sequence length="80" mass="8970">MKQHLHEVVETGTGKGVGQVFQQCTRTEIVSTLYPAKLSVIKAGDDYQEQVKAILQQQRLLSSGKNPGLSEKLRRFELQT</sequence>
<evidence type="ECO:0000313" key="2">
    <source>
        <dbReference type="Proteomes" id="UP001597641"/>
    </source>
</evidence>
<gene>
    <name evidence="1" type="ORF">ACFS7Z_03045</name>
</gene>